<dbReference type="Proteomes" id="UP000321947">
    <property type="component" value="Unassembled WGS sequence"/>
</dbReference>
<protein>
    <submittedName>
        <fullName evidence="2">Uncharacterized protein</fullName>
    </submittedName>
</protein>
<gene>
    <name evidence="2" type="ORF">E5676_scaffold655G00540</name>
</gene>
<reference evidence="2 3" key="1">
    <citation type="submission" date="2019-08" db="EMBL/GenBank/DDBJ databases">
        <title>Draft genome sequences of two oriental melons (Cucumis melo L. var makuwa).</title>
        <authorList>
            <person name="Kwon S.-Y."/>
        </authorList>
    </citation>
    <scope>NUCLEOTIDE SEQUENCE [LARGE SCALE GENOMIC DNA]</scope>
    <source>
        <strain evidence="3">cv. Chang Bougi</strain>
        <tissue evidence="2">Leaf</tissue>
    </source>
</reference>
<dbReference type="EMBL" id="SSTD01001661">
    <property type="protein sequence ID" value="TYK29460.1"/>
    <property type="molecule type" value="Genomic_DNA"/>
</dbReference>
<evidence type="ECO:0000313" key="2">
    <source>
        <dbReference type="EMBL" id="TYK29460.1"/>
    </source>
</evidence>
<evidence type="ECO:0000256" key="1">
    <source>
        <dbReference type="SAM" id="SignalP"/>
    </source>
</evidence>
<comment type="caution">
    <text evidence="2">The sequence shown here is derived from an EMBL/GenBank/DDBJ whole genome shotgun (WGS) entry which is preliminary data.</text>
</comment>
<feature type="chain" id="PRO_5023004563" evidence="1">
    <location>
        <begin position="24"/>
        <end position="192"/>
    </location>
</feature>
<name>A0A5D3E1P7_CUCMM</name>
<evidence type="ECO:0000313" key="3">
    <source>
        <dbReference type="Proteomes" id="UP000321947"/>
    </source>
</evidence>
<feature type="signal peptide" evidence="1">
    <location>
        <begin position="1"/>
        <end position="23"/>
    </location>
</feature>
<keyword evidence="1" id="KW-0732">Signal</keyword>
<organism evidence="2 3">
    <name type="scientific">Cucumis melo var. makuwa</name>
    <name type="common">Oriental melon</name>
    <dbReference type="NCBI Taxonomy" id="1194695"/>
    <lineage>
        <taxon>Eukaryota</taxon>
        <taxon>Viridiplantae</taxon>
        <taxon>Streptophyta</taxon>
        <taxon>Embryophyta</taxon>
        <taxon>Tracheophyta</taxon>
        <taxon>Spermatophyta</taxon>
        <taxon>Magnoliopsida</taxon>
        <taxon>eudicotyledons</taxon>
        <taxon>Gunneridae</taxon>
        <taxon>Pentapetalae</taxon>
        <taxon>rosids</taxon>
        <taxon>fabids</taxon>
        <taxon>Cucurbitales</taxon>
        <taxon>Cucurbitaceae</taxon>
        <taxon>Benincaseae</taxon>
        <taxon>Cucumis</taxon>
    </lineage>
</organism>
<dbReference type="AlphaFoldDB" id="A0A5D3E1P7"/>
<accession>A0A5D3E1P7</accession>
<proteinExistence type="predicted"/>
<sequence length="192" mass="21196">MSKKALVVLAMAFVLLVANSVRATDIITIDEVIEEVNSDEVNRAGLEKIFAPRKLKLKNGGPRLGVCLLVGKPCMSDADCPSGCYCKPVPLLDIGKRISTLQSYKFELQRKKKCQQTRRSDNGDDEEEAHCLSNGSLRAAATSVQTDGFSLNEGNRVDSNMIIRPKKNVKRWRTWAWSDDGDCLLVAVAILL</sequence>